<evidence type="ECO:0000256" key="2">
    <source>
        <dbReference type="ARBA" id="ARBA00023002"/>
    </source>
</evidence>
<name>A0A975K7D8_9SPHN</name>
<keyword evidence="2 6" id="KW-0560">Oxidoreductase</keyword>
<keyword evidence="4" id="KW-0732">Signal</keyword>
<dbReference type="PROSITE" id="PS51318">
    <property type="entry name" value="TAT"/>
    <property type="match status" value="1"/>
</dbReference>
<organism evidence="6 7">
    <name type="scientific">Sphingobium phenoxybenzoativorans</name>
    <dbReference type="NCBI Taxonomy" id="1592790"/>
    <lineage>
        <taxon>Bacteria</taxon>
        <taxon>Pseudomonadati</taxon>
        <taxon>Pseudomonadota</taxon>
        <taxon>Alphaproteobacteria</taxon>
        <taxon>Sphingomonadales</taxon>
        <taxon>Sphingomonadaceae</taxon>
        <taxon>Sphingobium</taxon>
    </lineage>
</organism>
<dbReference type="PANTHER" id="PTHR10173">
    <property type="entry name" value="METHIONINE SULFOXIDE REDUCTASE"/>
    <property type="match status" value="1"/>
</dbReference>
<dbReference type="Pfam" id="PF01641">
    <property type="entry name" value="SelR"/>
    <property type="match status" value="1"/>
</dbReference>
<dbReference type="PANTHER" id="PTHR10173:SF57">
    <property type="entry name" value="PEPTIDE-METHIONINE (R)-S-OXIDE REDUCTASE"/>
    <property type="match status" value="1"/>
</dbReference>
<dbReference type="SUPFAM" id="SSF51316">
    <property type="entry name" value="Mss4-like"/>
    <property type="match status" value="1"/>
</dbReference>
<dbReference type="EMBL" id="CP073910">
    <property type="protein sequence ID" value="QUT06173.1"/>
    <property type="molecule type" value="Genomic_DNA"/>
</dbReference>
<dbReference type="Gene3D" id="2.170.150.20">
    <property type="entry name" value="Peptide methionine sulfoxide reductase"/>
    <property type="match status" value="1"/>
</dbReference>
<feature type="signal peptide" evidence="4">
    <location>
        <begin position="1"/>
        <end position="25"/>
    </location>
</feature>
<sequence>MISRRKLLGSAGLVVLVAALPGLFAGGDEASAANYPVTMTPEQWKKKLTPGQYAVLRQAATEGPGTSPLNGEHRAGTFLCAGCDQRLFSSKTKFDSGTGWPSFWRPLPKAIGTSTDRTLGMSRTEVHCARCGGHLGHVFDDGPPPTGLRYCMNGVAMRFVPGV</sequence>
<evidence type="ECO:0000259" key="5">
    <source>
        <dbReference type="PROSITE" id="PS51790"/>
    </source>
</evidence>
<dbReference type="NCBIfam" id="TIGR00357">
    <property type="entry name" value="peptide-methionine (R)-S-oxide reductase MsrB"/>
    <property type="match status" value="1"/>
</dbReference>
<feature type="domain" description="MsrB" evidence="5">
    <location>
        <begin position="41"/>
        <end position="162"/>
    </location>
</feature>
<evidence type="ECO:0000256" key="1">
    <source>
        <dbReference type="ARBA" id="ARBA00012499"/>
    </source>
</evidence>
<dbReference type="GO" id="GO:0005737">
    <property type="term" value="C:cytoplasm"/>
    <property type="evidence" value="ECO:0007669"/>
    <property type="project" value="TreeGrafter"/>
</dbReference>
<accession>A0A975K7D8</accession>
<evidence type="ECO:0000313" key="6">
    <source>
        <dbReference type="EMBL" id="QUT06173.1"/>
    </source>
</evidence>
<dbReference type="GO" id="GO:0033743">
    <property type="term" value="F:peptide-methionine (R)-S-oxide reductase activity"/>
    <property type="evidence" value="ECO:0007669"/>
    <property type="project" value="UniProtKB-EC"/>
</dbReference>
<comment type="catalytic activity">
    <reaction evidence="3">
        <text>L-methionyl-[protein] + [thioredoxin]-disulfide + H2O = L-methionyl-(R)-S-oxide-[protein] + [thioredoxin]-dithiol</text>
        <dbReference type="Rhea" id="RHEA:24164"/>
        <dbReference type="Rhea" id="RHEA-COMP:10698"/>
        <dbReference type="Rhea" id="RHEA-COMP:10700"/>
        <dbReference type="Rhea" id="RHEA-COMP:12313"/>
        <dbReference type="Rhea" id="RHEA-COMP:12314"/>
        <dbReference type="ChEBI" id="CHEBI:15377"/>
        <dbReference type="ChEBI" id="CHEBI:16044"/>
        <dbReference type="ChEBI" id="CHEBI:29950"/>
        <dbReference type="ChEBI" id="CHEBI:45764"/>
        <dbReference type="ChEBI" id="CHEBI:50058"/>
        <dbReference type="EC" id="1.8.4.12"/>
    </reaction>
</comment>
<keyword evidence="7" id="KW-1185">Reference proteome</keyword>
<dbReference type="GO" id="GO:0030091">
    <property type="term" value="P:protein repair"/>
    <property type="evidence" value="ECO:0007669"/>
    <property type="project" value="InterPro"/>
</dbReference>
<evidence type="ECO:0000313" key="7">
    <source>
        <dbReference type="Proteomes" id="UP000681425"/>
    </source>
</evidence>
<dbReference type="EC" id="1.8.4.12" evidence="1"/>
<dbReference type="Proteomes" id="UP000681425">
    <property type="component" value="Chromosome"/>
</dbReference>
<dbReference type="GO" id="GO:0006979">
    <property type="term" value="P:response to oxidative stress"/>
    <property type="evidence" value="ECO:0007669"/>
    <property type="project" value="InterPro"/>
</dbReference>
<dbReference type="AlphaFoldDB" id="A0A975K7D8"/>
<dbReference type="InterPro" id="IPR002579">
    <property type="entry name" value="Met_Sox_Rdtase_MsrB_dom"/>
</dbReference>
<evidence type="ECO:0000256" key="3">
    <source>
        <dbReference type="ARBA" id="ARBA00048488"/>
    </source>
</evidence>
<dbReference type="KEGG" id="spph:KFK14_01385"/>
<feature type="chain" id="PRO_5037432391" description="peptide-methionine (R)-S-oxide reductase" evidence="4">
    <location>
        <begin position="26"/>
        <end position="163"/>
    </location>
</feature>
<dbReference type="RefSeq" id="WP_212609609.1">
    <property type="nucleotide sequence ID" value="NZ_CP073910.1"/>
</dbReference>
<dbReference type="InterPro" id="IPR011057">
    <property type="entry name" value="Mss4-like_sf"/>
</dbReference>
<protein>
    <recommendedName>
        <fullName evidence="1">peptide-methionine (R)-S-oxide reductase</fullName>
        <ecNumber evidence="1">1.8.4.12</ecNumber>
    </recommendedName>
</protein>
<dbReference type="InterPro" id="IPR006311">
    <property type="entry name" value="TAT_signal"/>
</dbReference>
<reference evidence="6" key="1">
    <citation type="submission" date="2021-04" db="EMBL/GenBank/DDBJ databases">
        <title>Isolation of p-tert-butylphenol degrading bacteria Sphingobium phenoxybenzoativorans Tas13 from active sludge.</title>
        <authorList>
            <person name="Li Y."/>
        </authorList>
    </citation>
    <scope>NUCLEOTIDE SEQUENCE</scope>
    <source>
        <strain evidence="6">Tas13</strain>
    </source>
</reference>
<gene>
    <name evidence="6" type="primary">msrB</name>
    <name evidence="6" type="ORF">KFK14_01385</name>
</gene>
<evidence type="ECO:0000256" key="4">
    <source>
        <dbReference type="SAM" id="SignalP"/>
    </source>
</evidence>
<proteinExistence type="predicted"/>
<dbReference type="PROSITE" id="PS51790">
    <property type="entry name" value="MSRB"/>
    <property type="match status" value="1"/>
</dbReference>
<dbReference type="InterPro" id="IPR028427">
    <property type="entry name" value="Met_Sox_Rdtase_MsrB"/>
</dbReference>